<dbReference type="Pfam" id="PF00069">
    <property type="entry name" value="Pkinase"/>
    <property type="match status" value="1"/>
</dbReference>
<evidence type="ECO:0000256" key="3">
    <source>
        <dbReference type="ARBA" id="ARBA00022679"/>
    </source>
</evidence>
<dbReference type="GO" id="GO:0005634">
    <property type="term" value="C:nucleus"/>
    <property type="evidence" value="ECO:0007669"/>
    <property type="project" value="TreeGrafter"/>
</dbReference>
<dbReference type="PANTHER" id="PTHR24353">
    <property type="entry name" value="CYCLIC NUCLEOTIDE-DEPENDENT PROTEIN KINASE"/>
    <property type="match status" value="1"/>
</dbReference>
<evidence type="ECO:0000259" key="13">
    <source>
        <dbReference type="PROSITE" id="PS51285"/>
    </source>
</evidence>
<dbReference type="InterPro" id="IPR000961">
    <property type="entry name" value="AGC-kinase_C"/>
</dbReference>
<dbReference type="EMBL" id="ML119646">
    <property type="protein sequence ID" value="RPA87799.1"/>
    <property type="molecule type" value="Genomic_DNA"/>
</dbReference>
<sequence length="420" mass="47723">MANNTSNQTPYQSNINDIINPPDGDDQKNVGNNTTPAREPAHESTRSQPQGEAVQHNGNAGYTQPQSNGIAGTVAVSETQVAQLQNAAQTQVRTESRSTRGRYALSDFVIQRTLGTGSFGRVHLVQSRHNLRFYAIKVLKKAQVVRMKQVEHTNDERRMLQKVRHPFLVTLWGTFQDCRNLYMVMDFIEGGELFSLLRKSQRFPNPVAKFYAAEVALALDYLHGEGIIYRDLKPENLLLDRHGHLKITDFGFAKEVPDITWTLCGTPDYLAPEVVTMKGYNKSVDWWSLGILIFEMLCGYTPFYDAGSPMRIYENIKKGTVKYPHYINADALDLLQQLITPDLTKRLGNLRAGSNDIKHHKWFAEVNWDRLVRREIEAPYIPPVKGGVGDASQFDRYPEEQEQYGIDDGNDPYGHLFENF</sequence>
<dbReference type="GO" id="GO:0007165">
    <property type="term" value="P:signal transduction"/>
    <property type="evidence" value="ECO:0007669"/>
    <property type="project" value="UniProtKB-ARBA"/>
</dbReference>
<evidence type="ECO:0000256" key="4">
    <source>
        <dbReference type="ARBA" id="ARBA00022741"/>
    </source>
</evidence>
<evidence type="ECO:0000256" key="6">
    <source>
        <dbReference type="ARBA" id="ARBA00022840"/>
    </source>
</evidence>
<keyword evidence="2 10" id="KW-0723">Serine/threonine-protein kinase</keyword>
<proteinExistence type="inferred from homology"/>
<dbReference type="InterPro" id="IPR000719">
    <property type="entry name" value="Prot_kinase_dom"/>
</dbReference>
<dbReference type="EC" id="2.7.11.11" evidence="1"/>
<name>A0A3N4IPD3_ASCIM</name>
<feature type="domain" description="AGC-kinase C-terminal" evidence="13">
    <location>
        <begin position="364"/>
        <end position="420"/>
    </location>
</feature>
<feature type="binding site" evidence="9">
    <location>
        <position position="137"/>
    </location>
    <ligand>
        <name>ATP</name>
        <dbReference type="ChEBI" id="CHEBI:30616"/>
    </ligand>
</feature>
<organism evidence="14 15">
    <name type="scientific">Ascobolus immersus RN42</name>
    <dbReference type="NCBI Taxonomy" id="1160509"/>
    <lineage>
        <taxon>Eukaryota</taxon>
        <taxon>Fungi</taxon>
        <taxon>Dikarya</taxon>
        <taxon>Ascomycota</taxon>
        <taxon>Pezizomycotina</taxon>
        <taxon>Pezizomycetes</taxon>
        <taxon>Pezizales</taxon>
        <taxon>Ascobolaceae</taxon>
        <taxon>Ascobolus</taxon>
    </lineage>
</organism>
<evidence type="ECO:0000256" key="1">
    <source>
        <dbReference type="ARBA" id="ARBA00012444"/>
    </source>
</evidence>
<keyword evidence="6 9" id="KW-0067">ATP-binding</keyword>
<evidence type="ECO:0000313" key="15">
    <source>
        <dbReference type="Proteomes" id="UP000275078"/>
    </source>
</evidence>
<dbReference type="SUPFAM" id="SSF56112">
    <property type="entry name" value="Protein kinase-like (PK-like)"/>
    <property type="match status" value="1"/>
</dbReference>
<dbReference type="SMART" id="SM00220">
    <property type="entry name" value="S_TKc"/>
    <property type="match status" value="1"/>
</dbReference>
<evidence type="ECO:0000256" key="9">
    <source>
        <dbReference type="PROSITE-ProRule" id="PRU10141"/>
    </source>
</evidence>
<dbReference type="Gene3D" id="3.30.200.20">
    <property type="entry name" value="Phosphorylase Kinase, domain 1"/>
    <property type="match status" value="1"/>
</dbReference>
<keyword evidence="15" id="KW-1185">Reference proteome</keyword>
<comment type="similarity">
    <text evidence="10">Belongs to the protein kinase superfamily.</text>
</comment>
<dbReference type="OrthoDB" id="63267at2759"/>
<dbReference type="InterPro" id="IPR011009">
    <property type="entry name" value="Kinase-like_dom_sf"/>
</dbReference>
<dbReference type="SMART" id="SM00133">
    <property type="entry name" value="S_TK_X"/>
    <property type="match status" value="1"/>
</dbReference>
<dbReference type="FunFam" id="3.30.200.20:FF:000005">
    <property type="entry name" value="cAMP-dependent protein kinase catalytic subunit"/>
    <property type="match status" value="1"/>
</dbReference>
<dbReference type="GO" id="GO:0005829">
    <property type="term" value="C:cytosol"/>
    <property type="evidence" value="ECO:0007669"/>
    <property type="project" value="TreeGrafter"/>
</dbReference>
<keyword evidence="4 9" id="KW-0547">Nucleotide-binding</keyword>
<dbReference type="InterPro" id="IPR008271">
    <property type="entry name" value="Ser/Thr_kinase_AS"/>
</dbReference>
<dbReference type="GO" id="GO:0005952">
    <property type="term" value="C:cAMP-dependent protein kinase complex"/>
    <property type="evidence" value="ECO:0007669"/>
    <property type="project" value="TreeGrafter"/>
</dbReference>
<evidence type="ECO:0000256" key="10">
    <source>
        <dbReference type="RuleBase" id="RU000304"/>
    </source>
</evidence>
<gene>
    <name evidence="14" type="ORF">BJ508DRAFT_203070</name>
</gene>
<evidence type="ECO:0000256" key="2">
    <source>
        <dbReference type="ARBA" id="ARBA00022527"/>
    </source>
</evidence>
<dbReference type="PANTHER" id="PTHR24353:SF153">
    <property type="entry name" value="CAMP-DEPENDENT PROTEIN KINASE CATALYTIC SUBUNIT 1"/>
    <property type="match status" value="1"/>
</dbReference>
<comment type="catalytic activity">
    <reaction evidence="7">
        <text>L-threonyl-[protein] + ATP = O-phospho-L-threonyl-[protein] + ADP + H(+)</text>
        <dbReference type="Rhea" id="RHEA:46608"/>
        <dbReference type="Rhea" id="RHEA-COMP:11060"/>
        <dbReference type="Rhea" id="RHEA-COMP:11605"/>
        <dbReference type="ChEBI" id="CHEBI:15378"/>
        <dbReference type="ChEBI" id="CHEBI:30013"/>
        <dbReference type="ChEBI" id="CHEBI:30616"/>
        <dbReference type="ChEBI" id="CHEBI:61977"/>
        <dbReference type="ChEBI" id="CHEBI:456216"/>
        <dbReference type="EC" id="2.7.11.11"/>
    </reaction>
</comment>
<dbReference type="GO" id="GO:0005524">
    <property type="term" value="F:ATP binding"/>
    <property type="evidence" value="ECO:0007669"/>
    <property type="project" value="UniProtKB-UniRule"/>
</dbReference>
<dbReference type="InterPro" id="IPR017441">
    <property type="entry name" value="Protein_kinase_ATP_BS"/>
</dbReference>
<dbReference type="PROSITE" id="PS00108">
    <property type="entry name" value="PROTEIN_KINASE_ST"/>
    <property type="match status" value="1"/>
</dbReference>
<evidence type="ECO:0000256" key="8">
    <source>
        <dbReference type="ARBA" id="ARBA00047454"/>
    </source>
</evidence>
<evidence type="ECO:0000256" key="7">
    <source>
        <dbReference type="ARBA" id="ARBA00047292"/>
    </source>
</evidence>
<dbReference type="Proteomes" id="UP000275078">
    <property type="component" value="Unassembled WGS sequence"/>
</dbReference>
<dbReference type="PROSITE" id="PS50011">
    <property type="entry name" value="PROTEIN_KINASE_DOM"/>
    <property type="match status" value="1"/>
</dbReference>
<dbReference type="FunFam" id="1.10.510.10:FF:000005">
    <property type="entry name" value="cAMP-dependent protein kinase catalytic subunit alpha"/>
    <property type="match status" value="1"/>
</dbReference>
<reference evidence="14 15" key="1">
    <citation type="journal article" date="2018" name="Nat. Ecol. Evol.">
        <title>Pezizomycetes genomes reveal the molecular basis of ectomycorrhizal truffle lifestyle.</title>
        <authorList>
            <person name="Murat C."/>
            <person name="Payen T."/>
            <person name="Noel B."/>
            <person name="Kuo A."/>
            <person name="Morin E."/>
            <person name="Chen J."/>
            <person name="Kohler A."/>
            <person name="Krizsan K."/>
            <person name="Balestrini R."/>
            <person name="Da Silva C."/>
            <person name="Montanini B."/>
            <person name="Hainaut M."/>
            <person name="Levati E."/>
            <person name="Barry K.W."/>
            <person name="Belfiori B."/>
            <person name="Cichocki N."/>
            <person name="Clum A."/>
            <person name="Dockter R.B."/>
            <person name="Fauchery L."/>
            <person name="Guy J."/>
            <person name="Iotti M."/>
            <person name="Le Tacon F."/>
            <person name="Lindquist E.A."/>
            <person name="Lipzen A."/>
            <person name="Malagnac F."/>
            <person name="Mello A."/>
            <person name="Molinier V."/>
            <person name="Miyauchi S."/>
            <person name="Poulain J."/>
            <person name="Riccioni C."/>
            <person name="Rubini A."/>
            <person name="Sitrit Y."/>
            <person name="Splivallo R."/>
            <person name="Traeger S."/>
            <person name="Wang M."/>
            <person name="Zifcakova L."/>
            <person name="Wipf D."/>
            <person name="Zambonelli A."/>
            <person name="Paolocci F."/>
            <person name="Nowrousian M."/>
            <person name="Ottonello S."/>
            <person name="Baldrian P."/>
            <person name="Spatafora J.W."/>
            <person name="Henrissat B."/>
            <person name="Nagy L.G."/>
            <person name="Aury J.M."/>
            <person name="Wincker P."/>
            <person name="Grigoriev I.V."/>
            <person name="Bonfante P."/>
            <person name="Martin F.M."/>
        </authorList>
    </citation>
    <scope>NUCLEOTIDE SEQUENCE [LARGE SCALE GENOMIC DNA]</scope>
    <source>
        <strain evidence="14 15">RN42</strain>
    </source>
</reference>
<keyword evidence="5 14" id="KW-0418">Kinase</keyword>
<dbReference type="AlphaFoldDB" id="A0A3N4IPD3"/>
<keyword evidence="3" id="KW-0808">Transferase</keyword>
<evidence type="ECO:0000313" key="14">
    <source>
        <dbReference type="EMBL" id="RPA87799.1"/>
    </source>
</evidence>
<feature type="compositionally biased region" description="Polar residues" evidence="11">
    <location>
        <begin position="1"/>
        <end position="13"/>
    </location>
</feature>
<dbReference type="Gene3D" id="1.10.510.10">
    <property type="entry name" value="Transferase(Phosphotransferase) domain 1"/>
    <property type="match status" value="1"/>
</dbReference>
<evidence type="ECO:0000256" key="5">
    <source>
        <dbReference type="ARBA" id="ARBA00022777"/>
    </source>
</evidence>
<evidence type="ECO:0000259" key="12">
    <source>
        <dbReference type="PROSITE" id="PS50011"/>
    </source>
</evidence>
<dbReference type="PROSITE" id="PS51285">
    <property type="entry name" value="AGC_KINASE_CTER"/>
    <property type="match status" value="1"/>
</dbReference>
<comment type="catalytic activity">
    <reaction evidence="8">
        <text>L-seryl-[protein] + ATP = O-phospho-L-seryl-[protein] + ADP + H(+)</text>
        <dbReference type="Rhea" id="RHEA:17989"/>
        <dbReference type="Rhea" id="RHEA-COMP:9863"/>
        <dbReference type="Rhea" id="RHEA-COMP:11604"/>
        <dbReference type="ChEBI" id="CHEBI:15378"/>
        <dbReference type="ChEBI" id="CHEBI:29999"/>
        <dbReference type="ChEBI" id="CHEBI:30616"/>
        <dbReference type="ChEBI" id="CHEBI:83421"/>
        <dbReference type="ChEBI" id="CHEBI:456216"/>
        <dbReference type="EC" id="2.7.11.11"/>
    </reaction>
</comment>
<protein>
    <recommendedName>
        <fullName evidence="1">cAMP-dependent protein kinase</fullName>
        <ecNumber evidence="1">2.7.11.11</ecNumber>
    </recommendedName>
</protein>
<evidence type="ECO:0000256" key="11">
    <source>
        <dbReference type="SAM" id="MobiDB-lite"/>
    </source>
</evidence>
<accession>A0A3N4IPD3</accession>
<feature type="compositionally biased region" description="Polar residues" evidence="11">
    <location>
        <begin position="46"/>
        <end position="68"/>
    </location>
</feature>
<feature type="region of interest" description="Disordered" evidence="11">
    <location>
        <begin position="1"/>
        <end position="68"/>
    </location>
</feature>
<dbReference type="CDD" id="cd05580">
    <property type="entry name" value="STKc_PKA_like"/>
    <property type="match status" value="1"/>
</dbReference>
<feature type="domain" description="Protein kinase" evidence="12">
    <location>
        <begin position="108"/>
        <end position="363"/>
    </location>
</feature>
<dbReference type="STRING" id="1160509.A0A3N4IPD3"/>
<dbReference type="PROSITE" id="PS00107">
    <property type="entry name" value="PROTEIN_KINASE_ATP"/>
    <property type="match status" value="1"/>
</dbReference>
<dbReference type="GO" id="GO:0004691">
    <property type="term" value="F:cAMP-dependent protein kinase activity"/>
    <property type="evidence" value="ECO:0007669"/>
    <property type="project" value="UniProtKB-EC"/>
</dbReference>